<dbReference type="AlphaFoldDB" id="R4JZ11"/>
<name>R4JZ11_CLOPA</name>
<keyword evidence="11" id="KW-1185">Reference proteome</keyword>
<comment type="catalytic activity">
    <reaction evidence="8">
        <text>guanine + H2O + H(+) = xanthine + NH4(+)</text>
        <dbReference type="Rhea" id="RHEA:14665"/>
        <dbReference type="ChEBI" id="CHEBI:15377"/>
        <dbReference type="ChEBI" id="CHEBI:15378"/>
        <dbReference type="ChEBI" id="CHEBI:16235"/>
        <dbReference type="ChEBI" id="CHEBI:17712"/>
        <dbReference type="ChEBI" id="CHEBI:28938"/>
        <dbReference type="EC" id="3.5.4.3"/>
    </reaction>
</comment>
<dbReference type="InterPro" id="IPR032466">
    <property type="entry name" value="Metal_Hydrolase"/>
</dbReference>
<evidence type="ECO:0000256" key="6">
    <source>
        <dbReference type="ARBA" id="ARBA00022833"/>
    </source>
</evidence>
<dbReference type="HOGENOM" id="CLU_012358_0_1_9"/>
<dbReference type="InterPro" id="IPR011059">
    <property type="entry name" value="Metal-dep_hydrolase_composite"/>
</dbReference>
<dbReference type="Gene3D" id="2.30.40.10">
    <property type="entry name" value="Urease, subunit C, domain 1"/>
    <property type="match status" value="1"/>
</dbReference>
<comment type="cofactor">
    <cofactor evidence="8">
        <name>Zn(2+)</name>
        <dbReference type="ChEBI" id="CHEBI:29105"/>
    </cofactor>
    <text evidence="8">Binds 1 zinc ion per subunit.</text>
</comment>
<dbReference type="SUPFAM" id="SSF51556">
    <property type="entry name" value="Metallo-dependent hydrolases"/>
    <property type="match status" value="1"/>
</dbReference>
<dbReference type="PANTHER" id="PTHR11271">
    <property type="entry name" value="GUANINE DEAMINASE"/>
    <property type="match status" value="1"/>
</dbReference>
<evidence type="ECO:0000256" key="2">
    <source>
        <dbReference type="ARBA" id="ARBA00006745"/>
    </source>
</evidence>
<dbReference type="GO" id="GO:0005829">
    <property type="term" value="C:cytosol"/>
    <property type="evidence" value="ECO:0007669"/>
    <property type="project" value="TreeGrafter"/>
</dbReference>
<dbReference type="SUPFAM" id="SSF51338">
    <property type="entry name" value="Composite domain of metallo-dependent hydrolases"/>
    <property type="match status" value="2"/>
</dbReference>
<sequence length="426" mass="47987">MNNIYAVKGNIIFTPSFGKYNIFKNSYIIIEDKYVKGIYEKLPTIYKDILVKDYGTSLIIPGFVDLHLHAPQFANLGLGLDKELMPWLETYTFPEEKKYSDLAYAKRVYSYLIKELWKLGTTRSVIFATLHKEASKMLMDMFNQSGLSAYVGKVNMDRNSPDFLVETTEQSLKDTEEILIEYSDKYDLVKPIITPRFVPTCTTKLMNGLGKLAVKYNAKVQSHLCENKDEISFVKQLHPNSKNYARVYDEAGLLGQLPTCMAHCVLLDQDEIDLMAKRQVFAVHCPNSNSNLSSGMAPIRGLIDRGIPVGLGSDISGGHSLSMLNTIVSAAQVSNLNYAIKRRSEKSLTTSELFYLATKGGGKFFGKVGSFEKDYEFDALVIDDSTLPIVKPLSLEERLQKFIYTGDDRNIKVRYVAGNEVLEPVF</sequence>
<comment type="similarity">
    <text evidence="2 8">Belongs to the metallo-dependent hydrolases superfamily. ATZ/TRZ family.</text>
</comment>
<dbReference type="EMBL" id="CP003261">
    <property type="protein sequence ID" value="AGK96052.1"/>
    <property type="molecule type" value="Genomic_DNA"/>
</dbReference>
<comment type="pathway">
    <text evidence="1 8">Purine metabolism; guanine degradation; xanthine from guanine: step 1/1.</text>
</comment>
<dbReference type="InterPro" id="IPR006680">
    <property type="entry name" value="Amidohydro-rel"/>
</dbReference>
<dbReference type="GO" id="GO:0008892">
    <property type="term" value="F:guanine deaminase activity"/>
    <property type="evidence" value="ECO:0007669"/>
    <property type="project" value="UniProtKB-UniRule"/>
</dbReference>
<keyword evidence="4 8" id="KW-0479">Metal-binding</keyword>
<evidence type="ECO:0000256" key="1">
    <source>
        <dbReference type="ARBA" id="ARBA00004984"/>
    </source>
</evidence>
<evidence type="ECO:0000256" key="8">
    <source>
        <dbReference type="RuleBase" id="RU366009"/>
    </source>
</evidence>
<evidence type="ECO:0000256" key="5">
    <source>
        <dbReference type="ARBA" id="ARBA00022801"/>
    </source>
</evidence>
<dbReference type="InterPro" id="IPR051607">
    <property type="entry name" value="Metallo-dep_hydrolases"/>
</dbReference>
<dbReference type="KEGG" id="cpas:Clopa_1044"/>
<gene>
    <name evidence="10" type="ORF">Clopa_1044</name>
</gene>
<dbReference type="GO" id="GO:0008270">
    <property type="term" value="F:zinc ion binding"/>
    <property type="evidence" value="ECO:0007669"/>
    <property type="project" value="UniProtKB-UniRule"/>
</dbReference>
<dbReference type="GO" id="GO:0006147">
    <property type="term" value="P:guanine catabolic process"/>
    <property type="evidence" value="ECO:0007669"/>
    <property type="project" value="UniProtKB-UniRule"/>
</dbReference>
<evidence type="ECO:0000313" key="11">
    <source>
        <dbReference type="Proteomes" id="UP000013523"/>
    </source>
</evidence>
<evidence type="ECO:0000259" key="9">
    <source>
        <dbReference type="Pfam" id="PF01979"/>
    </source>
</evidence>
<organism evidence="10 11">
    <name type="scientific">Clostridium pasteurianum BC1</name>
    <dbReference type="NCBI Taxonomy" id="86416"/>
    <lineage>
        <taxon>Bacteria</taxon>
        <taxon>Bacillati</taxon>
        <taxon>Bacillota</taxon>
        <taxon>Clostridia</taxon>
        <taxon>Eubacteriales</taxon>
        <taxon>Clostridiaceae</taxon>
        <taxon>Clostridium</taxon>
    </lineage>
</organism>
<dbReference type="PANTHER" id="PTHR11271:SF6">
    <property type="entry name" value="GUANINE DEAMINASE"/>
    <property type="match status" value="1"/>
</dbReference>
<dbReference type="OrthoDB" id="9807210at2"/>
<dbReference type="Pfam" id="PF01979">
    <property type="entry name" value="Amidohydro_1"/>
    <property type="match status" value="1"/>
</dbReference>
<dbReference type="Gene3D" id="3.20.20.140">
    <property type="entry name" value="Metal-dependent hydrolases"/>
    <property type="match status" value="1"/>
</dbReference>
<dbReference type="InterPro" id="IPR014311">
    <property type="entry name" value="Guanine_deaminase"/>
</dbReference>
<dbReference type="RefSeq" id="WP_015614375.1">
    <property type="nucleotide sequence ID" value="NC_021182.1"/>
</dbReference>
<evidence type="ECO:0000313" key="10">
    <source>
        <dbReference type="EMBL" id="AGK96052.1"/>
    </source>
</evidence>
<evidence type="ECO:0000256" key="3">
    <source>
        <dbReference type="ARBA" id="ARBA00012781"/>
    </source>
</evidence>
<dbReference type="STRING" id="86416.Clopa_1044"/>
<evidence type="ECO:0000256" key="7">
    <source>
        <dbReference type="NCBIfam" id="TIGR02967"/>
    </source>
</evidence>
<dbReference type="EC" id="3.5.4.3" evidence="3 7"/>
<dbReference type="NCBIfam" id="TIGR02967">
    <property type="entry name" value="guan_deamin"/>
    <property type="match status" value="1"/>
</dbReference>
<feature type="domain" description="Amidohydrolase-related" evidence="9">
    <location>
        <begin position="59"/>
        <end position="421"/>
    </location>
</feature>
<keyword evidence="5 8" id="KW-0378">Hydrolase</keyword>
<dbReference type="UniPathway" id="UPA00603">
    <property type="reaction ID" value="UER00660"/>
</dbReference>
<proteinExistence type="inferred from homology"/>
<dbReference type="eggNOG" id="COG0402">
    <property type="taxonomic scope" value="Bacteria"/>
</dbReference>
<dbReference type="PATRIC" id="fig|86416.3.peg.1037"/>
<dbReference type="Proteomes" id="UP000013523">
    <property type="component" value="Chromosome"/>
</dbReference>
<keyword evidence="6 8" id="KW-0862">Zinc</keyword>
<comment type="function">
    <text evidence="8">Catalyzes the hydrolytic deamination of guanine, producing xanthine and ammonia.</text>
</comment>
<accession>R4JZ11</accession>
<protein>
    <recommendedName>
        <fullName evidence="3 7">Guanine deaminase</fullName>
        <shortName evidence="8">Guanase</shortName>
        <ecNumber evidence="3 7">3.5.4.3</ecNumber>
    </recommendedName>
    <alternativeName>
        <fullName evidence="8">Guanine aminohydrolase</fullName>
    </alternativeName>
</protein>
<evidence type="ECO:0000256" key="4">
    <source>
        <dbReference type="ARBA" id="ARBA00022723"/>
    </source>
</evidence>
<reference evidence="10 11" key="1">
    <citation type="submission" date="2012-01" db="EMBL/GenBank/DDBJ databases">
        <title>Complete sequence of chromosome of Clostridium pasteurianum BC1.</title>
        <authorList>
            <consortium name="US DOE Joint Genome Institute"/>
            <person name="Lucas S."/>
            <person name="Han J."/>
            <person name="Lapidus A."/>
            <person name="Cheng J.-F."/>
            <person name="Goodwin L."/>
            <person name="Pitluck S."/>
            <person name="Peters L."/>
            <person name="Mikhailova N."/>
            <person name="Teshima H."/>
            <person name="Detter J.C."/>
            <person name="Han C."/>
            <person name="Tapia R."/>
            <person name="Land M."/>
            <person name="Hauser L."/>
            <person name="Kyrpides N."/>
            <person name="Ivanova N."/>
            <person name="Pagani I."/>
            <person name="Dunn J."/>
            <person name="Taghavi S."/>
            <person name="Francis A."/>
            <person name="van der Lelie D."/>
            <person name="Woyke T."/>
        </authorList>
    </citation>
    <scope>NUCLEOTIDE SEQUENCE [LARGE SCALE GENOMIC DNA]</scope>
    <source>
        <strain evidence="10 11">BC1</strain>
    </source>
</reference>